<proteinExistence type="predicted"/>
<evidence type="ECO:0000313" key="2">
    <source>
        <dbReference type="EMBL" id="MEN2790415.1"/>
    </source>
</evidence>
<organism evidence="2 3">
    <name type="scientific">Sphingomonas oligophenolica</name>
    <dbReference type="NCBI Taxonomy" id="301154"/>
    <lineage>
        <taxon>Bacteria</taxon>
        <taxon>Pseudomonadati</taxon>
        <taxon>Pseudomonadota</taxon>
        <taxon>Alphaproteobacteria</taxon>
        <taxon>Sphingomonadales</taxon>
        <taxon>Sphingomonadaceae</taxon>
        <taxon>Sphingomonas</taxon>
    </lineage>
</organism>
<feature type="transmembrane region" description="Helical" evidence="1">
    <location>
        <begin position="67"/>
        <end position="85"/>
    </location>
</feature>
<protein>
    <submittedName>
        <fullName evidence="2">Uncharacterized protein</fullName>
    </submittedName>
</protein>
<evidence type="ECO:0000256" key="1">
    <source>
        <dbReference type="SAM" id="Phobius"/>
    </source>
</evidence>
<dbReference type="EMBL" id="JBDIME010000009">
    <property type="protein sequence ID" value="MEN2790415.1"/>
    <property type="molecule type" value="Genomic_DNA"/>
</dbReference>
<keyword evidence="3" id="KW-1185">Reference proteome</keyword>
<keyword evidence="1" id="KW-1133">Transmembrane helix</keyword>
<comment type="caution">
    <text evidence="2">The sequence shown here is derived from an EMBL/GenBank/DDBJ whole genome shotgun (WGS) entry which is preliminary data.</text>
</comment>
<gene>
    <name evidence="2" type="ORF">ABC974_12320</name>
</gene>
<feature type="transmembrane region" description="Helical" evidence="1">
    <location>
        <begin position="27"/>
        <end position="47"/>
    </location>
</feature>
<accession>A0ABU9Y3M6</accession>
<name>A0ABU9Y3M6_9SPHN</name>
<dbReference type="RefSeq" id="WP_343889375.1">
    <property type="nucleotide sequence ID" value="NZ_BAAAEH010000021.1"/>
</dbReference>
<reference evidence="2 3" key="1">
    <citation type="submission" date="2024-05" db="EMBL/GenBank/DDBJ databases">
        <authorList>
            <person name="Liu Q."/>
            <person name="Xin Y.-H."/>
        </authorList>
    </citation>
    <scope>NUCLEOTIDE SEQUENCE [LARGE SCALE GENOMIC DNA]</scope>
    <source>
        <strain evidence="2 3">CGMCC 1.10181</strain>
    </source>
</reference>
<sequence>MRDPLLPLFRVTAAVGQIGPTVGSSRLVVLFLMAFFGGVVGVVALTLNLVAPDSGISHFVQDRWPEIIFGLIGVFVAYFLGRAFYESFSESTEESRAAAEAQRSNLNG</sequence>
<keyword evidence="1" id="KW-0812">Transmembrane</keyword>
<keyword evidence="1" id="KW-0472">Membrane</keyword>
<dbReference type="Proteomes" id="UP001419910">
    <property type="component" value="Unassembled WGS sequence"/>
</dbReference>
<evidence type="ECO:0000313" key="3">
    <source>
        <dbReference type="Proteomes" id="UP001419910"/>
    </source>
</evidence>